<comment type="caution">
    <text evidence="2">The sequence shown here is derived from an EMBL/GenBank/DDBJ whole genome shotgun (WGS) entry which is preliminary data.</text>
</comment>
<dbReference type="OrthoDB" id="2392981at2759"/>
<reference evidence="2 3" key="1">
    <citation type="journal article" date="2019" name="Environ. Microbiol.">
        <title>At the nexus of three kingdoms: the genome of the mycorrhizal fungus Gigaspora margarita provides insights into plant, endobacterial and fungal interactions.</title>
        <authorList>
            <person name="Venice F."/>
            <person name="Ghignone S."/>
            <person name="Salvioli di Fossalunga A."/>
            <person name="Amselem J."/>
            <person name="Novero M."/>
            <person name="Xianan X."/>
            <person name="Sedzielewska Toro K."/>
            <person name="Morin E."/>
            <person name="Lipzen A."/>
            <person name="Grigoriev I.V."/>
            <person name="Henrissat B."/>
            <person name="Martin F.M."/>
            <person name="Bonfante P."/>
        </authorList>
    </citation>
    <scope>NUCLEOTIDE SEQUENCE [LARGE SCALE GENOMIC DNA]</scope>
    <source>
        <strain evidence="2 3">BEG34</strain>
    </source>
</reference>
<evidence type="ECO:0000313" key="2">
    <source>
        <dbReference type="EMBL" id="KAF0535227.1"/>
    </source>
</evidence>
<sequence length="151" mass="16297">MKNFIFAFILFALLLTVNAAPFKFNKRTTTFSACPNFPNAEPLNVSITPDPPKSGTDEKFGVSGALTKHDIVKNKTILGIAYADLQQKPIGDPYHSAFNESYKAGKEFSVSADFSAPQLPVSYFIAVAVGDPTGDPKNPLDVYGCAYALIV</sequence>
<gene>
    <name evidence="2" type="ORF">F8M41_009690</name>
</gene>
<dbReference type="EMBL" id="WTPW01000207">
    <property type="protein sequence ID" value="KAF0535227.1"/>
    <property type="molecule type" value="Genomic_DNA"/>
</dbReference>
<keyword evidence="1" id="KW-0732">Signal</keyword>
<evidence type="ECO:0000256" key="1">
    <source>
        <dbReference type="SAM" id="SignalP"/>
    </source>
</evidence>
<evidence type="ECO:0000313" key="3">
    <source>
        <dbReference type="Proteomes" id="UP000439903"/>
    </source>
</evidence>
<accession>A0A8H4AV27</accession>
<keyword evidence="3" id="KW-1185">Reference proteome</keyword>
<dbReference type="AlphaFoldDB" id="A0A8H4AV27"/>
<protein>
    <recommendedName>
        <fullName evidence="4">Malate dehydrogenase</fullName>
    </recommendedName>
</protein>
<evidence type="ECO:0008006" key="4">
    <source>
        <dbReference type="Google" id="ProtNLM"/>
    </source>
</evidence>
<feature type="chain" id="PRO_5034849017" description="Malate dehydrogenase" evidence="1">
    <location>
        <begin position="20"/>
        <end position="151"/>
    </location>
</feature>
<name>A0A8H4AV27_GIGMA</name>
<organism evidence="2 3">
    <name type="scientific">Gigaspora margarita</name>
    <dbReference type="NCBI Taxonomy" id="4874"/>
    <lineage>
        <taxon>Eukaryota</taxon>
        <taxon>Fungi</taxon>
        <taxon>Fungi incertae sedis</taxon>
        <taxon>Mucoromycota</taxon>
        <taxon>Glomeromycotina</taxon>
        <taxon>Glomeromycetes</taxon>
        <taxon>Diversisporales</taxon>
        <taxon>Gigasporaceae</taxon>
        <taxon>Gigaspora</taxon>
    </lineage>
</organism>
<proteinExistence type="predicted"/>
<feature type="signal peptide" evidence="1">
    <location>
        <begin position="1"/>
        <end position="19"/>
    </location>
</feature>
<dbReference type="Proteomes" id="UP000439903">
    <property type="component" value="Unassembled WGS sequence"/>
</dbReference>